<proteinExistence type="predicted"/>
<organism evidence="3">
    <name type="scientific">Pseudo-nitzschia australis</name>
    <dbReference type="NCBI Taxonomy" id="44445"/>
    <lineage>
        <taxon>Eukaryota</taxon>
        <taxon>Sar</taxon>
        <taxon>Stramenopiles</taxon>
        <taxon>Ochrophyta</taxon>
        <taxon>Bacillariophyta</taxon>
        <taxon>Bacillariophyceae</taxon>
        <taxon>Bacillariophycidae</taxon>
        <taxon>Bacillariales</taxon>
        <taxon>Bacillariaceae</taxon>
        <taxon>Pseudo-nitzschia</taxon>
    </lineage>
</organism>
<evidence type="ECO:0000259" key="2">
    <source>
        <dbReference type="Pfam" id="PF08626"/>
    </source>
</evidence>
<feature type="compositionally biased region" description="Polar residues" evidence="1">
    <location>
        <begin position="36"/>
        <end position="45"/>
    </location>
</feature>
<accession>A0A7S4AF80</accession>
<evidence type="ECO:0000313" key="3">
    <source>
        <dbReference type="EMBL" id="CAE0713668.1"/>
    </source>
</evidence>
<feature type="domain" description="Trs120/TRAPPC9 N-terminal" evidence="2">
    <location>
        <begin position="73"/>
        <end position="228"/>
    </location>
</feature>
<sequence length="1377" mass="152255">MNLHVNVVVNDLAVAVFQVLEGKIRESDSLMMGKTPANQANSQPFKTGFFGRSRANPEDMESPRGGSKDLSINTIAKVVSPTNKLAVPKKMGHNHMLEKHRSASLRMKLDNATVNNNISDLPPSTISTISETSTVVSTSSSVKFQLLTPLDSFWDYTELSPKDAHDMMKREVARREKFAADLSLLAGSPLDAYERYTKAADLCKTTSPDPLWYASALEGCAAAHIAMADVGGFNVDEYLESSFQMPEEILACALSSASEKNGGNDENKKTMPQVILALCEDSLDVTSRHPKTACFHAELLLKLAWYTAELEDGHLRCQWGLGGDEGEGMECYGGDPNSEKRRWEKSSATRLNFLDMKDKDGEDIIRINTLKRCQKCSEFMHMAAASSSLDPATIADVALRCISISWRGIRPTLMPTVRERSKDRIQLKRKAAFFAITAAEVMSDIQGTIPRERANALWAQASRLLSQKGNDLVGGNYGWATLRAVALHALVIQGTSESSEHAAKQLLTLVTQISPPNRPKNKILPPSPTKDGKRNSYFAGARSYLRESAKVVAKDARSRSKEMFGNDISSLLVVQSKWVEDDPLEPTLVPMGDYSSDFAHRVLAMPSVWSTIRFENCSLAQELLIQQFFDLRKNIPASTLQNMNSSQNNQKLPIEITSIGITSSDSSAKLERVNCKVKREEEKKDHSMSTFFNPYAKQERKQNPTTIPRGEEQYIYITFANKLSIPFEIDSCRLKFDIPEREQIKAPSISFVVPGQTKNFAVQFPFIVLDKFDDDHIDTLGVKGIYITALSRSIFLPIGQDDQLNKSKELIIPKSLSLYPRRDHSKTSRLEDQKSNIIYSPRLEIIPPQPNIQISFASSTTPIDGETIIPVLLADGEIFTLPKMCVSNDTGLHGIGRIEELQISAIGLPGLSDMVLYDMSGVESNEKNAIGDNDDTNSMKRSNPISISASCVGLDADTLNSSAKDSASSFIAAKLLASPIMGARTNGCHLTLRFRYRGKAVSPTLEVWRKYEVQIHILRVKGPKILSLSFRCDLFWDSGYSELCNALAVHESNSARSYDIEPPQAGSTDDDKFVANRLGQDPGMHVCSNEVAVMISVANDSPSPIILSRTDCSPIGFAESNMESLKVSKGVSAKFPIILPRIDRSADICRRFVTMMKFNWKSDIPGSELDDAQETGGPMFPVNCRVRQGILEIPYACLKNIVDENPIFLSRICKAPCSIGVSITKGSSENKSQQLFNNVQVGKPVDVSVSVEMAKWLSSDLKERTNCTLMFCCARRKNSSALENADTKENTGNCGNQNKDFVWIGQIRKNLTIEDKSSIGNKSDPHRARIVFLNEGDYFVSACLSLSGAENDNDVKETWWAEKAGKVHVSRSVEKSS</sequence>
<dbReference type="InterPro" id="IPR058563">
    <property type="entry name" value="Trs120_TRAPPC9_N"/>
</dbReference>
<protein>
    <recommendedName>
        <fullName evidence="2">Trs120/TRAPPC9 N-terminal domain-containing protein</fullName>
    </recommendedName>
</protein>
<dbReference type="PANTHER" id="PTHR21512:SF5">
    <property type="entry name" value="TRAFFICKING PROTEIN PARTICLE COMPLEX SUBUNIT 9"/>
    <property type="match status" value="1"/>
</dbReference>
<gene>
    <name evidence="3" type="ORF">PAUS00366_LOCUS6420</name>
</gene>
<dbReference type="PANTHER" id="PTHR21512">
    <property type="entry name" value="TRAFFICKING PROTEIN PARTICLE COMPLEX SUBUNIT 9"/>
    <property type="match status" value="1"/>
</dbReference>
<reference evidence="3" key="1">
    <citation type="submission" date="2021-01" db="EMBL/GenBank/DDBJ databases">
        <authorList>
            <person name="Corre E."/>
            <person name="Pelletier E."/>
            <person name="Niang G."/>
            <person name="Scheremetjew M."/>
            <person name="Finn R."/>
            <person name="Kale V."/>
            <person name="Holt S."/>
            <person name="Cochrane G."/>
            <person name="Meng A."/>
            <person name="Brown T."/>
            <person name="Cohen L."/>
        </authorList>
    </citation>
    <scope>NUCLEOTIDE SEQUENCE</scope>
    <source>
        <strain evidence="3">10249 10 AB</strain>
    </source>
</reference>
<evidence type="ECO:0000256" key="1">
    <source>
        <dbReference type="SAM" id="MobiDB-lite"/>
    </source>
</evidence>
<dbReference type="InterPro" id="IPR013935">
    <property type="entry name" value="Trs120_TRAPPC9"/>
</dbReference>
<dbReference type="EMBL" id="HBIX01008301">
    <property type="protein sequence ID" value="CAE0713668.1"/>
    <property type="molecule type" value="Transcribed_RNA"/>
</dbReference>
<feature type="region of interest" description="Disordered" evidence="1">
    <location>
        <begin position="34"/>
        <end position="70"/>
    </location>
</feature>
<name>A0A7S4AF80_9STRA</name>
<dbReference type="GO" id="GO:0005802">
    <property type="term" value="C:trans-Golgi network"/>
    <property type="evidence" value="ECO:0007669"/>
    <property type="project" value="TreeGrafter"/>
</dbReference>
<dbReference type="Pfam" id="PF08626">
    <property type="entry name" value="TRAPPC9-Trs120"/>
    <property type="match status" value="1"/>
</dbReference>